<accession>A0ABS4PKQ2</accession>
<evidence type="ECO:0000256" key="1">
    <source>
        <dbReference type="SAM" id="SignalP"/>
    </source>
</evidence>
<dbReference type="Proteomes" id="UP000741013">
    <property type="component" value="Unassembled WGS sequence"/>
</dbReference>
<reference evidence="2 3" key="1">
    <citation type="submission" date="2021-03" db="EMBL/GenBank/DDBJ databases">
        <title>Sequencing the genomes of 1000 actinobacteria strains.</title>
        <authorList>
            <person name="Klenk H.-P."/>
        </authorList>
    </citation>
    <scope>NUCLEOTIDE SEQUENCE [LARGE SCALE GENOMIC DNA]</scope>
    <source>
        <strain evidence="2 3">DSM 45510</strain>
    </source>
</reference>
<dbReference type="RefSeq" id="WP_209662940.1">
    <property type="nucleotide sequence ID" value="NZ_JAGGMS010000001.1"/>
</dbReference>
<dbReference type="EMBL" id="JAGGMS010000001">
    <property type="protein sequence ID" value="MBP2179186.1"/>
    <property type="molecule type" value="Genomic_DNA"/>
</dbReference>
<evidence type="ECO:0000313" key="2">
    <source>
        <dbReference type="EMBL" id="MBP2179186.1"/>
    </source>
</evidence>
<name>A0ABS4PKQ2_9PSEU</name>
<proteinExistence type="predicted"/>
<keyword evidence="1" id="KW-0732">Signal</keyword>
<feature type="signal peptide" evidence="1">
    <location>
        <begin position="1"/>
        <end position="29"/>
    </location>
</feature>
<feature type="chain" id="PRO_5045128026" description="Secreted protein" evidence="1">
    <location>
        <begin position="30"/>
        <end position="102"/>
    </location>
</feature>
<evidence type="ECO:0008006" key="4">
    <source>
        <dbReference type="Google" id="ProtNLM"/>
    </source>
</evidence>
<protein>
    <recommendedName>
        <fullName evidence="4">Secreted protein</fullName>
    </recommendedName>
</protein>
<keyword evidence="3" id="KW-1185">Reference proteome</keyword>
<gene>
    <name evidence="2" type="ORF">JOM49_000712</name>
</gene>
<organism evidence="2 3">
    <name type="scientific">Amycolatopsis magusensis</name>
    <dbReference type="NCBI Taxonomy" id="882444"/>
    <lineage>
        <taxon>Bacteria</taxon>
        <taxon>Bacillati</taxon>
        <taxon>Actinomycetota</taxon>
        <taxon>Actinomycetes</taxon>
        <taxon>Pseudonocardiales</taxon>
        <taxon>Pseudonocardiaceae</taxon>
        <taxon>Amycolatopsis</taxon>
    </lineage>
</organism>
<evidence type="ECO:0000313" key="3">
    <source>
        <dbReference type="Proteomes" id="UP000741013"/>
    </source>
</evidence>
<sequence>MNKSRLAARLALPLVIAGTALGAAMPAGAEEPPLTPLGEGVLHGTQTTAEVVDGNVEHGAATLSGSVDTTLSTLPGGLIRTGEHPLVIGDLDDLRGLLTHRP</sequence>
<comment type="caution">
    <text evidence="2">The sequence shown here is derived from an EMBL/GenBank/DDBJ whole genome shotgun (WGS) entry which is preliminary data.</text>
</comment>